<dbReference type="Proteomes" id="UP000291422">
    <property type="component" value="Unassembled WGS sequence"/>
</dbReference>
<evidence type="ECO:0000313" key="2">
    <source>
        <dbReference type="EMBL" id="RYN59497.1"/>
    </source>
</evidence>
<dbReference type="AlphaFoldDB" id="A0A4Q4MTK4"/>
<evidence type="ECO:0000313" key="3">
    <source>
        <dbReference type="Proteomes" id="UP000291422"/>
    </source>
</evidence>
<accession>A0A4Q4MTK4</accession>
<feature type="region of interest" description="Disordered" evidence="1">
    <location>
        <begin position="171"/>
        <end position="242"/>
    </location>
</feature>
<feature type="region of interest" description="Disordered" evidence="1">
    <location>
        <begin position="255"/>
        <end position="333"/>
    </location>
</feature>
<name>A0A4Q4MTK4_ALTAL</name>
<feature type="compositionally biased region" description="Polar residues" evidence="1">
    <location>
        <begin position="287"/>
        <end position="306"/>
    </location>
</feature>
<dbReference type="EMBL" id="PDXD01000131">
    <property type="protein sequence ID" value="RYN59497.1"/>
    <property type="molecule type" value="Genomic_DNA"/>
</dbReference>
<organism evidence="2 3">
    <name type="scientific">Alternaria alternata</name>
    <name type="common">Alternaria rot fungus</name>
    <name type="synonym">Torula alternata</name>
    <dbReference type="NCBI Taxonomy" id="5599"/>
    <lineage>
        <taxon>Eukaryota</taxon>
        <taxon>Fungi</taxon>
        <taxon>Dikarya</taxon>
        <taxon>Ascomycota</taxon>
        <taxon>Pezizomycotina</taxon>
        <taxon>Dothideomycetes</taxon>
        <taxon>Pleosporomycetidae</taxon>
        <taxon>Pleosporales</taxon>
        <taxon>Pleosporineae</taxon>
        <taxon>Pleosporaceae</taxon>
        <taxon>Alternaria</taxon>
        <taxon>Alternaria sect. Alternaria</taxon>
        <taxon>Alternaria alternata complex</taxon>
    </lineage>
</organism>
<gene>
    <name evidence="2" type="ORF">AA0117_g13107</name>
</gene>
<evidence type="ECO:0000256" key="1">
    <source>
        <dbReference type="SAM" id="MobiDB-lite"/>
    </source>
</evidence>
<protein>
    <submittedName>
        <fullName evidence="2">Uncharacterized protein</fullName>
    </submittedName>
</protein>
<sequence>MPTEPEKRDLLGFTDVEAEHPKWYIRRLWLVAENDRKPFPVFLDPQVQELATQVNKMVNRFVKDEDMRHEELCGGAFLKKDAAHILDELGFGPRIWGDGSGAEIRLRSNLPGSRPRWGVRAESGYTSNDEDSIRDNLRYWMAAQIQARINAPCKEKKSVPSVTAERMEQLPAAPTSVPASPSLPQWSEPMQRGGTPDTSSLEPSLLKRRRNSSAATVEAETKAGSSRSRSRARSDDSSDPVDTFSFTSFICTGPEADLPQLRSEGYKRPRIDISQRRSRSRSRQQSPEATSTAGDNPPTDTFTNVTIPDMIDDDDDDNNNNNNNGGGEHRLFTSDRMRQKMQLDLTRFLANDLDFIGILREVVQPVRKFYTIRLNHRPYNDLNVEIIEFSQAFNHWERLIERYTASSCVTQSPFEDFLQLIADKGTSENRVAMLHSLGSRSHIDFAFDMWNTALAMFFQGLSPLPLQDLVDRLKAVNRPLYDTVRCSE</sequence>
<reference evidence="3" key="1">
    <citation type="journal article" date="2019" name="bioRxiv">
        <title>Genomics, evolutionary history and diagnostics of the Alternaria alternata species group including apple and Asian pear pathotypes.</title>
        <authorList>
            <person name="Armitage A.D."/>
            <person name="Cockerton H.M."/>
            <person name="Sreenivasaprasad S."/>
            <person name="Woodhall J.W."/>
            <person name="Lane C.R."/>
            <person name="Harrison R.J."/>
            <person name="Clarkson J.P."/>
        </authorList>
    </citation>
    <scope>NUCLEOTIDE SEQUENCE [LARGE SCALE GENOMIC DNA]</scope>
    <source>
        <strain evidence="3">FERA 1177</strain>
    </source>
</reference>
<feature type="compositionally biased region" description="Low complexity" evidence="1">
    <location>
        <begin position="171"/>
        <end position="184"/>
    </location>
</feature>
<comment type="caution">
    <text evidence="2">The sequence shown here is derived from an EMBL/GenBank/DDBJ whole genome shotgun (WGS) entry which is preliminary data.</text>
</comment>
<proteinExistence type="predicted"/>
<feature type="compositionally biased region" description="Basic and acidic residues" evidence="1">
    <location>
        <begin position="264"/>
        <end position="275"/>
    </location>
</feature>